<dbReference type="GO" id="GO:0005524">
    <property type="term" value="F:ATP binding"/>
    <property type="evidence" value="ECO:0007669"/>
    <property type="project" value="InterPro"/>
</dbReference>
<evidence type="ECO:0000256" key="11">
    <source>
        <dbReference type="SAM" id="SignalP"/>
    </source>
</evidence>
<feature type="signal peptide" evidence="11">
    <location>
        <begin position="1"/>
        <end position="26"/>
    </location>
</feature>
<keyword evidence="5 9" id="KW-0378">Hydrolase</keyword>
<dbReference type="SUPFAM" id="SSF56112">
    <property type="entry name" value="Protein kinase-like (PK-like)"/>
    <property type="match status" value="1"/>
</dbReference>
<dbReference type="EMBL" id="JAEACU010000009">
    <property type="protein sequence ID" value="KAH7517271.1"/>
    <property type="molecule type" value="Genomic_DNA"/>
</dbReference>
<evidence type="ECO:0000256" key="2">
    <source>
        <dbReference type="ARBA" id="ARBA00001946"/>
    </source>
</evidence>
<dbReference type="Gene3D" id="3.60.40.10">
    <property type="entry name" value="PPM-type phosphatase domain"/>
    <property type="match status" value="1"/>
</dbReference>
<protein>
    <recommendedName>
        <fullName evidence="3">protein-serine/threonine phosphatase</fullName>
        <ecNumber evidence="3">3.1.3.16</ecNumber>
    </recommendedName>
</protein>
<comment type="caution">
    <text evidence="14">The sequence shown here is derived from an EMBL/GenBank/DDBJ whole genome shotgun (WGS) entry which is preliminary data.</text>
</comment>
<dbReference type="InterPro" id="IPR036457">
    <property type="entry name" value="PPM-type-like_dom_sf"/>
</dbReference>
<dbReference type="PANTHER" id="PTHR47992">
    <property type="entry name" value="PROTEIN PHOSPHATASE"/>
    <property type="match status" value="1"/>
</dbReference>
<evidence type="ECO:0000256" key="8">
    <source>
        <dbReference type="ARBA" id="ARBA00023211"/>
    </source>
</evidence>
<dbReference type="AlphaFoldDB" id="A0A978UQX1"/>
<dbReference type="EC" id="3.1.3.16" evidence="3"/>
<dbReference type="GO" id="GO:0004722">
    <property type="term" value="F:protein serine/threonine phosphatase activity"/>
    <property type="evidence" value="ECO:0007669"/>
    <property type="project" value="UniProtKB-EC"/>
</dbReference>
<evidence type="ECO:0000256" key="1">
    <source>
        <dbReference type="ARBA" id="ARBA00001936"/>
    </source>
</evidence>
<dbReference type="PROSITE" id="PS01032">
    <property type="entry name" value="PPM_1"/>
    <property type="match status" value="1"/>
</dbReference>
<dbReference type="CDD" id="cd00143">
    <property type="entry name" value="PP2Cc"/>
    <property type="match status" value="1"/>
</dbReference>
<evidence type="ECO:0000256" key="6">
    <source>
        <dbReference type="ARBA" id="ARBA00022842"/>
    </source>
</evidence>
<evidence type="ECO:0000256" key="10">
    <source>
        <dbReference type="SAM" id="MobiDB-lite"/>
    </source>
</evidence>
<gene>
    <name evidence="14" type="ORF">FEM48_Zijuj09G0045200</name>
</gene>
<keyword evidence="11" id="KW-0732">Signal</keyword>
<dbReference type="SMART" id="SM00332">
    <property type="entry name" value="PP2Cc"/>
    <property type="match status" value="1"/>
</dbReference>
<dbReference type="SUPFAM" id="SSF81606">
    <property type="entry name" value="PP2C-like"/>
    <property type="match status" value="1"/>
</dbReference>
<evidence type="ECO:0000259" key="13">
    <source>
        <dbReference type="PROSITE" id="PS51746"/>
    </source>
</evidence>
<evidence type="ECO:0000256" key="5">
    <source>
        <dbReference type="ARBA" id="ARBA00022801"/>
    </source>
</evidence>
<comment type="cofactor">
    <cofactor evidence="1">
        <name>Mn(2+)</name>
        <dbReference type="ChEBI" id="CHEBI:29035"/>
    </cofactor>
</comment>
<comment type="similarity">
    <text evidence="9">Belongs to the PP2C family.</text>
</comment>
<dbReference type="InterPro" id="IPR001932">
    <property type="entry name" value="PPM-type_phosphatase-like_dom"/>
</dbReference>
<organism evidence="14 15">
    <name type="scientific">Ziziphus jujuba var. spinosa</name>
    <dbReference type="NCBI Taxonomy" id="714518"/>
    <lineage>
        <taxon>Eukaryota</taxon>
        <taxon>Viridiplantae</taxon>
        <taxon>Streptophyta</taxon>
        <taxon>Embryophyta</taxon>
        <taxon>Tracheophyta</taxon>
        <taxon>Spermatophyta</taxon>
        <taxon>Magnoliopsida</taxon>
        <taxon>eudicotyledons</taxon>
        <taxon>Gunneridae</taxon>
        <taxon>Pentapetalae</taxon>
        <taxon>rosids</taxon>
        <taxon>fabids</taxon>
        <taxon>Rosales</taxon>
        <taxon>Rhamnaceae</taxon>
        <taxon>Paliureae</taxon>
        <taxon>Ziziphus</taxon>
    </lineage>
</organism>
<evidence type="ECO:0000256" key="4">
    <source>
        <dbReference type="ARBA" id="ARBA00022723"/>
    </source>
</evidence>
<feature type="domain" description="PPM-type phosphatase" evidence="13">
    <location>
        <begin position="67"/>
        <end position="394"/>
    </location>
</feature>
<keyword evidence="6" id="KW-0460">Magnesium</keyword>
<accession>A0A978UQX1</accession>
<evidence type="ECO:0000313" key="14">
    <source>
        <dbReference type="EMBL" id="KAH7517271.1"/>
    </source>
</evidence>
<dbReference type="InterPro" id="IPR000719">
    <property type="entry name" value="Prot_kinase_dom"/>
</dbReference>
<feature type="region of interest" description="Disordered" evidence="10">
    <location>
        <begin position="740"/>
        <end position="759"/>
    </location>
</feature>
<evidence type="ECO:0000256" key="9">
    <source>
        <dbReference type="RuleBase" id="RU003465"/>
    </source>
</evidence>
<evidence type="ECO:0000313" key="15">
    <source>
        <dbReference type="Proteomes" id="UP000813462"/>
    </source>
</evidence>
<keyword evidence="7 9" id="KW-0904">Protein phosphatase</keyword>
<proteinExistence type="inferred from homology"/>
<evidence type="ECO:0000259" key="12">
    <source>
        <dbReference type="PROSITE" id="PS50011"/>
    </source>
</evidence>
<dbReference type="PROSITE" id="PS50011">
    <property type="entry name" value="PROTEIN_KINASE_DOM"/>
    <property type="match status" value="1"/>
</dbReference>
<feature type="domain" description="Protein kinase" evidence="12">
    <location>
        <begin position="605"/>
        <end position="1036"/>
    </location>
</feature>
<feature type="chain" id="PRO_5038122895" description="protein-serine/threonine phosphatase" evidence="11">
    <location>
        <begin position="27"/>
        <end position="1036"/>
    </location>
</feature>
<keyword evidence="4" id="KW-0479">Metal-binding</keyword>
<dbReference type="InterPro" id="IPR000222">
    <property type="entry name" value="PP2C_BS"/>
</dbReference>
<dbReference type="Proteomes" id="UP000813462">
    <property type="component" value="Unassembled WGS sequence"/>
</dbReference>
<dbReference type="GO" id="GO:0046872">
    <property type="term" value="F:metal ion binding"/>
    <property type="evidence" value="ECO:0007669"/>
    <property type="project" value="UniProtKB-KW"/>
</dbReference>
<dbReference type="InterPro" id="IPR011009">
    <property type="entry name" value="Kinase-like_dom_sf"/>
</dbReference>
<dbReference type="GO" id="GO:0004672">
    <property type="term" value="F:protein kinase activity"/>
    <property type="evidence" value="ECO:0007669"/>
    <property type="project" value="InterPro"/>
</dbReference>
<dbReference type="InterPro" id="IPR015655">
    <property type="entry name" value="PP2C"/>
</dbReference>
<dbReference type="Pfam" id="PF00481">
    <property type="entry name" value="PP2C"/>
    <property type="match status" value="1"/>
</dbReference>
<name>A0A978UQX1_ZIZJJ</name>
<comment type="cofactor">
    <cofactor evidence="2">
        <name>Mg(2+)</name>
        <dbReference type="ChEBI" id="CHEBI:18420"/>
    </cofactor>
</comment>
<dbReference type="Gene3D" id="1.10.510.10">
    <property type="entry name" value="Transferase(Phosphotransferase) domain 1"/>
    <property type="match status" value="1"/>
</dbReference>
<reference evidence="14" key="1">
    <citation type="journal article" date="2021" name="Front. Plant Sci.">
        <title>Chromosome-Scale Genome Assembly for Chinese Sour Jujube and Insights Into Its Genome Evolution and Domestication Signature.</title>
        <authorList>
            <person name="Shen L.-Y."/>
            <person name="Luo H."/>
            <person name="Wang X.-L."/>
            <person name="Wang X.-M."/>
            <person name="Qiu X.-J."/>
            <person name="Liu H."/>
            <person name="Zhou S.-S."/>
            <person name="Jia K.-H."/>
            <person name="Nie S."/>
            <person name="Bao Y.-T."/>
            <person name="Zhang R.-G."/>
            <person name="Yun Q.-Z."/>
            <person name="Chai Y.-H."/>
            <person name="Lu J.-Y."/>
            <person name="Li Y."/>
            <person name="Zhao S.-W."/>
            <person name="Mao J.-F."/>
            <person name="Jia S.-G."/>
            <person name="Mao Y.-M."/>
        </authorList>
    </citation>
    <scope>NUCLEOTIDE SEQUENCE</scope>
    <source>
        <strain evidence="14">AT0</strain>
        <tissue evidence="14">Leaf</tissue>
    </source>
</reference>
<dbReference type="SMART" id="SM00220">
    <property type="entry name" value="S_TKc"/>
    <property type="match status" value="1"/>
</dbReference>
<sequence length="1036" mass="117108">MIEGFKFHRLLLVCGVLLAVTTRSHGEESSTCLTLYKEGGAPAVFQSPKCPRWKLSSYASRSPSTARCQSAMLQGRRKSQEDRTLCVLDLTVPFPGKVGIKEVTVGVVAVFDGHGGAEASEMASKLLLEYLILHTYFLLDATYSSVLKKSTGRLHNSREHHSLFQVINWDEVLGRYELDSGRFKHSLPANFDDSFYLEILKEALLRALHDIDATFSKASTYLRLYKRERRNGAISRVRNDDNFKLASTTGLVHLSVKELTSDHHPNRDDERLRVENAGGYVLEWGGVPRVNGRLAISRAIGDVSFKRYGVISAPELTDWQPLTANDSYLVAASDGVFEKLSLQDVCDLLWEVHEHSPQRLRLSSSCSYSLANCIVNAAFEEGSMDNMAAVVVPFVPSGFSENLWKDRLIQEGDLSCPVIGLQKSTYEFSANDVMSDIVQAEHAHPVMTKFDRLLVEGKHGYIGCFYLSENLSEHTDYIFQAQMVEHGLPKALPVALDQHFGKCMSMCLEHFDSGGKIFMSYKTCEFRSRFWESFLIFFLILGGPLNLYHDHSLCMDLGMTVDGDKNQCISAEGFASFLGMLQSIPFHGAGSDNGSFEYAMPDLRYVLKKKFGRGSYGEVWLAFHWNCFQGSNSSDWSGKNKNISFNSIHFDTNMWNNSSFTQNYHDDPLSDNLFILKRIMVERGAAVYLSGLREKYFGEVFLNASKCLGGFLSAETSTSVLKKSHLGFKHLLDSNDRTVHETEDSWSSPNKTPNEFKPQNAFSEEGLNHIARYVESFESRSNEIWLVFHYEGVSLSKIMYTVEEVDTNADEERAEKVKHVHMLHPSNWWHWLKTTEAGKEEMRSLIWQLLIALKSCHDLNITHRDIKPGEGIVAFPRQAMESKSTLDMWIFFESELNIICINCLLENMVICFEDHETGRCLKGIPNGDKNFTTKMRIIDFGSAIDEFTMKHLYGSTGPSRAEQTNEYTPPEALLHASWYQGPISRTLKYDMWSVGVVILELILGSPNAFQISAYTRALLDQQLDGWSEGLKELAHK</sequence>
<evidence type="ECO:0000256" key="3">
    <source>
        <dbReference type="ARBA" id="ARBA00013081"/>
    </source>
</evidence>
<keyword evidence="8" id="KW-0464">Manganese</keyword>
<dbReference type="PROSITE" id="PS51746">
    <property type="entry name" value="PPM_2"/>
    <property type="match status" value="1"/>
</dbReference>
<evidence type="ECO:0000256" key="7">
    <source>
        <dbReference type="ARBA" id="ARBA00022912"/>
    </source>
</evidence>